<feature type="region of interest" description="Disordered" evidence="9">
    <location>
        <begin position="146"/>
        <end position="170"/>
    </location>
</feature>
<accession>A0A5N3VX73</accession>
<evidence type="ECO:0000313" key="10">
    <source>
        <dbReference type="EMBL" id="KAB0353825.1"/>
    </source>
</evidence>
<dbReference type="GO" id="GO:0030150">
    <property type="term" value="P:protein import into mitochondrial matrix"/>
    <property type="evidence" value="ECO:0007669"/>
    <property type="project" value="TreeGrafter"/>
</dbReference>
<keyword evidence="6" id="KW-1133">Transmembrane helix</keyword>
<evidence type="ECO:0008006" key="12">
    <source>
        <dbReference type="Google" id="ProtNLM"/>
    </source>
</evidence>
<comment type="caution">
    <text evidence="10">The sequence shown here is derived from an EMBL/GenBank/DDBJ whole genome shotgun (WGS) entry which is preliminary data.</text>
</comment>
<dbReference type="PANTHER" id="PTHR10485">
    <property type="entry name" value="MITOCHONDRIAL IMPORT INNER MEMBRANE TRANSLOCASE SUBUNIT TIM-17"/>
    <property type="match status" value="1"/>
</dbReference>
<evidence type="ECO:0000256" key="3">
    <source>
        <dbReference type="ARBA" id="ARBA00008444"/>
    </source>
</evidence>
<evidence type="ECO:0000256" key="5">
    <source>
        <dbReference type="ARBA" id="ARBA00022792"/>
    </source>
</evidence>
<evidence type="ECO:0000256" key="9">
    <source>
        <dbReference type="SAM" id="MobiDB-lite"/>
    </source>
</evidence>
<keyword evidence="8" id="KW-0472">Membrane</keyword>
<evidence type="ECO:0000256" key="4">
    <source>
        <dbReference type="ARBA" id="ARBA00022692"/>
    </source>
</evidence>
<name>A0A5N3VX73_MUNRE</name>
<comment type="subcellular location">
    <subcellularLocation>
        <location evidence="2">Mitochondrion inner membrane</location>
        <topology evidence="2">Multi-pass membrane protein</topology>
    </subcellularLocation>
</comment>
<feature type="non-terminal residue" evidence="10">
    <location>
        <position position="170"/>
    </location>
</feature>
<reference evidence="10 11" key="1">
    <citation type="submission" date="2019-06" db="EMBL/GenBank/DDBJ databases">
        <title>Discovery of a novel chromosome fission-fusion reversal in muntjac.</title>
        <authorList>
            <person name="Mudd A.B."/>
            <person name="Bredeson J.V."/>
            <person name="Baum R."/>
            <person name="Hockemeyer D."/>
            <person name="Rokhsar D.S."/>
        </authorList>
    </citation>
    <scope>NUCLEOTIDE SEQUENCE [LARGE SCALE GENOMIC DNA]</scope>
    <source>
        <strain evidence="10">UCam_UCB_Mr</strain>
        <tissue evidence="10">Fibroblast cell line</tissue>
    </source>
</reference>
<evidence type="ECO:0000256" key="7">
    <source>
        <dbReference type="ARBA" id="ARBA00023128"/>
    </source>
</evidence>
<dbReference type="EMBL" id="VCEB01000332">
    <property type="protein sequence ID" value="KAB0353825.1"/>
    <property type="molecule type" value="Genomic_DNA"/>
</dbReference>
<dbReference type="Pfam" id="PF02466">
    <property type="entry name" value="Tim17"/>
    <property type="match status" value="1"/>
</dbReference>
<dbReference type="PANTHER" id="PTHR10485:SF1">
    <property type="entry name" value="MITOCHONDRIAL IMPORT INNER MEMBRANE TRANSLOCASE SUBUNIT TIM17-A"/>
    <property type="match status" value="1"/>
</dbReference>
<keyword evidence="5" id="KW-0999">Mitochondrion inner membrane</keyword>
<sequence>MSESVLPMFPWRIVDDCGGAFTMGTIGGGIFQAIKGFRNSPVGVNHRLRGSLTAVKTRAPQLGGLNNCLSPSESSWFMINFNLHCCTQLKICPSEAGWCSVSGCLCFISPLIQKENMSVQGDVKLTRVGAEGLGFMRACWRSVQEGAPPQLQRSPPQLERSPPPKLERSP</sequence>
<comment type="function">
    <text evidence="1">Essential component of the TIM23 complex, a complex that mediates the translocation of transit peptide-containing proteins across the mitochondrial inner membrane.</text>
</comment>
<evidence type="ECO:0000256" key="6">
    <source>
        <dbReference type="ARBA" id="ARBA00022989"/>
    </source>
</evidence>
<gene>
    <name evidence="10" type="ORF">FD755_023481</name>
</gene>
<evidence type="ECO:0000313" key="11">
    <source>
        <dbReference type="Proteomes" id="UP000326062"/>
    </source>
</evidence>
<dbReference type="Proteomes" id="UP000326062">
    <property type="component" value="Unassembled WGS sequence"/>
</dbReference>
<dbReference type="GO" id="GO:0008320">
    <property type="term" value="F:protein transmembrane transporter activity"/>
    <property type="evidence" value="ECO:0007669"/>
    <property type="project" value="TreeGrafter"/>
</dbReference>
<evidence type="ECO:0000256" key="8">
    <source>
        <dbReference type="ARBA" id="ARBA00023136"/>
    </source>
</evidence>
<comment type="similarity">
    <text evidence="3">Belongs to the Tim17/Tim22/Tim23 family.</text>
</comment>
<keyword evidence="7" id="KW-0496">Mitochondrion</keyword>
<keyword evidence="11" id="KW-1185">Reference proteome</keyword>
<proteinExistence type="inferred from homology"/>
<dbReference type="AlphaFoldDB" id="A0A5N3VX73"/>
<evidence type="ECO:0000256" key="1">
    <source>
        <dbReference type="ARBA" id="ARBA00002959"/>
    </source>
</evidence>
<organism evidence="10 11">
    <name type="scientific">Muntiacus reevesi</name>
    <name type="common">Reeves' muntjac</name>
    <name type="synonym">Cervus reevesi</name>
    <dbReference type="NCBI Taxonomy" id="9886"/>
    <lineage>
        <taxon>Eukaryota</taxon>
        <taxon>Metazoa</taxon>
        <taxon>Chordata</taxon>
        <taxon>Craniata</taxon>
        <taxon>Vertebrata</taxon>
        <taxon>Euteleostomi</taxon>
        <taxon>Mammalia</taxon>
        <taxon>Eutheria</taxon>
        <taxon>Laurasiatheria</taxon>
        <taxon>Artiodactyla</taxon>
        <taxon>Ruminantia</taxon>
        <taxon>Pecora</taxon>
        <taxon>Cervidae</taxon>
        <taxon>Muntiacinae</taxon>
        <taxon>Muntiacus</taxon>
    </lineage>
</organism>
<evidence type="ECO:0000256" key="2">
    <source>
        <dbReference type="ARBA" id="ARBA00004448"/>
    </source>
</evidence>
<keyword evidence="4" id="KW-0812">Transmembrane</keyword>
<dbReference type="GO" id="GO:0005744">
    <property type="term" value="C:TIM23 mitochondrial import inner membrane translocase complex"/>
    <property type="evidence" value="ECO:0007669"/>
    <property type="project" value="TreeGrafter"/>
</dbReference>
<protein>
    <recommendedName>
        <fullName evidence="12">Mitochondrial import inner membrane translocase subunit TIM17</fullName>
    </recommendedName>
</protein>